<dbReference type="Proteomes" id="UP001054945">
    <property type="component" value="Unassembled WGS sequence"/>
</dbReference>
<dbReference type="EMBL" id="BPLR01018016">
    <property type="protein sequence ID" value="GIY96179.1"/>
    <property type="molecule type" value="Genomic_DNA"/>
</dbReference>
<comment type="caution">
    <text evidence="1">The sequence shown here is derived from an EMBL/GenBank/DDBJ whole genome shotgun (WGS) entry which is preliminary data.</text>
</comment>
<protein>
    <submittedName>
        <fullName evidence="1">Uncharacterized protein</fullName>
    </submittedName>
</protein>
<accession>A0AAV4XQ70</accession>
<dbReference type="AlphaFoldDB" id="A0AAV4XQ70"/>
<evidence type="ECO:0000313" key="2">
    <source>
        <dbReference type="Proteomes" id="UP001054945"/>
    </source>
</evidence>
<organism evidence="1 2">
    <name type="scientific">Caerostris extrusa</name>
    <name type="common">Bark spider</name>
    <name type="synonym">Caerostris bankana</name>
    <dbReference type="NCBI Taxonomy" id="172846"/>
    <lineage>
        <taxon>Eukaryota</taxon>
        <taxon>Metazoa</taxon>
        <taxon>Ecdysozoa</taxon>
        <taxon>Arthropoda</taxon>
        <taxon>Chelicerata</taxon>
        <taxon>Arachnida</taxon>
        <taxon>Araneae</taxon>
        <taxon>Araneomorphae</taxon>
        <taxon>Entelegynae</taxon>
        <taxon>Araneoidea</taxon>
        <taxon>Araneidae</taxon>
        <taxon>Caerostris</taxon>
    </lineage>
</organism>
<keyword evidence="2" id="KW-1185">Reference proteome</keyword>
<reference evidence="1 2" key="1">
    <citation type="submission" date="2021-06" db="EMBL/GenBank/DDBJ databases">
        <title>Caerostris extrusa draft genome.</title>
        <authorList>
            <person name="Kono N."/>
            <person name="Arakawa K."/>
        </authorList>
    </citation>
    <scope>NUCLEOTIDE SEQUENCE [LARGE SCALE GENOMIC DNA]</scope>
</reference>
<evidence type="ECO:0000313" key="1">
    <source>
        <dbReference type="EMBL" id="GIY96179.1"/>
    </source>
</evidence>
<gene>
    <name evidence="1" type="ORF">CEXT_140351</name>
</gene>
<proteinExistence type="predicted"/>
<name>A0AAV4XQ70_CAEEX</name>
<sequence length="90" mass="10595">MHPVWHELKDPERIKRCSTNFNQLYISNSLEQHGSKHIAYFQKLYPANFGNGNKHKRRTYAHKMEAPHSRAKNPLAISAQVKKVKRAWTQ</sequence>